<dbReference type="PANTHER" id="PTHR47723:SF19">
    <property type="entry name" value="POLYNUCLEOTIDYL TRANSFERASE, RIBONUCLEASE H-LIKE SUPERFAMILY PROTEIN"/>
    <property type="match status" value="1"/>
</dbReference>
<evidence type="ECO:0000313" key="3">
    <source>
        <dbReference type="EMBL" id="QHN77054.1"/>
    </source>
</evidence>
<evidence type="ECO:0000313" key="4">
    <source>
        <dbReference type="Proteomes" id="UP000464620"/>
    </source>
</evidence>
<accession>A0A6B9V7X0</accession>
<protein>
    <submittedName>
        <fullName evidence="3">Ribonuclease H protein</fullName>
    </submittedName>
</protein>
<name>A0A6B9V7X0_ARAHY</name>
<evidence type="ECO:0000259" key="2">
    <source>
        <dbReference type="Pfam" id="PF13966"/>
    </source>
</evidence>
<dbReference type="Pfam" id="PF13966">
    <property type="entry name" value="zf-RVT"/>
    <property type="match status" value="1"/>
</dbReference>
<dbReference type="InterPro" id="IPR002156">
    <property type="entry name" value="RNaseH_domain"/>
</dbReference>
<dbReference type="Pfam" id="PF13456">
    <property type="entry name" value="RVT_3"/>
    <property type="match status" value="1"/>
</dbReference>
<dbReference type="EMBL" id="CP031001">
    <property type="protein sequence ID" value="QHN77054.1"/>
    <property type="molecule type" value="Genomic_DNA"/>
</dbReference>
<dbReference type="PANTHER" id="PTHR47723">
    <property type="entry name" value="OS05G0353850 PROTEIN"/>
    <property type="match status" value="1"/>
</dbReference>
<dbReference type="InterPro" id="IPR044730">
    <property type="entry name" value="RNase_H-like_dom_plant"/>
</dbReference>
<dbReference type="CDD" id="cd06222">
    <property type="entry name" value="RNase_H_like"/>
    <property type="match status" value="1"/>
</dbReference>
<proteinExistence type="predicted"/>
<gene>
    <name evidence="3" type="ORF">DS421_19g649330</name>
</gene>
<dbReference type="Proteomes" id="UP000464620">
    <property type="component" value="Chromosome B09"/>
</dbReference>
<dbReference type="GO" id="GO:0004523">
    <property type="term" value="F:RNA-DNA hybrid ribonuclease activity"/>
    <property type="evidence" value="ECO:0007669"/>
    <property type="project" value="InterPro"/>
</dbReference>
<feature type="domain" description="Reverse transcriptase zinc-binding" evidence="2">
    <location>
        <begin position="108"/>
        <end position="195"/>
    </location>
</feature>
<dbReference type="InterPro" id="IPR053151">
    <property type="entry name" value="RNase_H-like"/>
</dbReference>
<feature type="domain" description="RNase H type-1" evidence="1">
    <location>
        <begin position="294"/>
        <end position="416"/>
    </location>
</feature>
<dbReference type="AlphaFoldDB" id="A0A6B9V7X0"/>
<dbReference type="InterPro" id="IPR026960">
    <property type="entry name" value="RVT-Znf"/>
</dbReference>
<evidence type="ECO:0000259" key="1">
    <source>
        <dbReference type="Pfam" id="PF13456"/>
    </source>
</evidence>
<organism evidence="3 4">
    <name type="scientific">Arachis hypogaea</name>
    <name type="common">Peanut</name>
    <dbReference type="NCBI Taxonomy" id="3818"/>
    <lineage>
        <taxon>Eukaryota</taxon>
        <taxon>Viridiplantae</taxon>
        <taxon>Streptophyta</taxon>
        <taxon>Embryophyta</taxon>
        <taxon>Tracheophyta</taxon>
        <taxon>Spermatophyta</taxon>
        <taxon>Magnoliopsida</taxon>
        <taxon>eudicotyledons</taxon>
        <taxon>Gunneridae</taxon>
        <taxon>Pentapetalae</taxon>
        <taxon>rosids</taxon>
        <taxon>fabids</taxon>
        <taxon>Fabales</taxon>
        <taxon>Fabaceae</taxon>
        <taxon>Papilionoideae</taxon>
        <taxon>50 kb inversion clade</taxon>
        <taxon>dalbergioids sensu lato</taxon>
        <taxon>Dalbergieae</taxon>
        <taxon>Pterocarpus clade</taxon>
        <taxon>Arachis</taxon>
    </lineage>
</organism>
<dbReference type="SUPFAM" id="SSF53098">
    <property type="entry name" value="Ribonuclease H-like"/>
    <property type="match status" value="1"/>
</dbReference>
<dbReference type="InterPro" id="IPR036397">
    <property type="entry name" value="RNaseH_sf"/>
</dbReference>
<reference evidence="3 4" key="1">
    <citation type="submission" date="2020-01" db="EMBL/GenBank/DDBJ databases">
        <title>Genome sequence of Arachis hypogaea, cultivar Shitouqi.</title>
        <authorList>
            <person name="Zhuang W."/>
            <person name="Chen H."/>
            <person name="Varshney R."/>
            <person name="Wang D."/>
            <person name="Ming R."/>
        </authorList>
    </citation>
    <scope>NUCLEOTIDE SEQUENCE [LARGE SCALE GENOMIC DNA]</scope>
    <source>
        <tissue evidence="3">Young leaf</tissue>
    </source>
</reference>
<dbReference type="GO" id="GO:0003676">
    <property type="term" value="F:nucleic acid binding"/>
    <property type="evidence" value="ECO:0007669"/>
    <property type="project" value="InterPro"/>
</dbReference>
<dbReference type="InterPro" id="IPR012337">
    <property type="entry name" value="RNaseH-like_sf"/>
</dbReference>
<dbReference type="Gene3D" id="3.30.420.10">
    <property type="entry name" value="Ribonuclease H-like superfamily/Ribonuclease H"/>
    <property type="match status" value="1"/>
</dbReference>
<sequence length="444" mass="51156">MGSSSYIWKSIVHTASVLKEGFVWEVGALSKNFWFDSWLHSGPVGARVEFLDICEAALIIEDVYRDGVWHLERIYSFIPMDLREGILSLVHISASGRDLGWSWEHTLYSAKQGYLWLIQNKLNWDRNINWLWLWKARVPEKLRLLVWLCLHDAVPTQYLRFRRHLSSSSLCTRCNQLPETILHCFRDCEVVRSVWVSLGFSDVCFFGSHEVHDWFKHGLLNEGCSKFAAIIWSIWQDRNMGNFQGIFGSAGSIAYKARRCMVDFEYTTQNRVCCIQGLKSLSWSPPEPGAWKLNCDGSVNLGDDCAGFGWVIRDSSSQWVMECSGNSFGSSVIKMELWSIWRGLAWAWEVGLKLVVCETDCASAFELVTSWQVPLWHLEKEVIQLIFDLKLRRDWDIRFELIPREANVVADRLAKMRSGGSGADEVHLWHQPPEVVCPLLLLRT</sequence>